<dbReference type="AlphaFoldDB" id="A0A2Z4AI41"/>
<dbReference type="EMBL" id="CP029803">
    <property type="protein sequence ID" value="AWT60004.1"/>
    <property type="molecule type" value="Genomic_DNA"/>
</dbReference>
<gene>
    <name evidence="1" type="ORF">DF168_01203</name>
</gene>
<dbReference type="Proteomes" id="UP000247465">
    <property type="component" value="Chromosome"/>
</dbReference>
<dbReference type="KEGG" id="mtar:DF168_01203"/>
<name>A0A2Z4AI41_9BACT</name>
<proteinExistence type="predicted"/>
<organism evidence="1 2">
    <name type="scientific">Candidatus Moanibacter tarae</name>
    <dbReference type="NCBI Taxonomy" id="2200854"/>
    <lineage>
        <taxon>Bacteria</taxon>
        <taxon>Pseudomonadati</taxon>
        <taxon>Verrucomicrobiota</taxon>
        <taxon>Opitutia</taxon>
        <taxon>Puniceicoccales</taxon>
        <taxon>Puniceicoccales incertae sedis</taxon>
        <taxon>Candidatus Moanibacter</taxon>
    </lineage>
</organism>
<evidence type="ECO:0000313" key="1">
    <source>
        <dbReference type="EMBL" id="AWT60004.1"/>
    </source>
</evidence>
<evidence type="ECO:0000313" key="2">
    <source>
        <dbReference type="Proteomes" id="UP000247465"/>
    </source>
</evidence>
<sequence>MCPALGRLGESQWCRQESARKVATILEYEVSALARKLSDECQFLSYDDLEYNLIVAIICKLASKRFWPINLSRKDGSSFLINVSTKGNFDSVYVTNNHTIEYYRNFLSIL</sequence>
<protein>
    <submittedName>
        <fullName evidence="1">Uncharacterized protein</fullName>
    </submittedName>
</protein>
<reference evidence="1 2" key="1">
    <citation type="submission" date="2018-06" db="EMBL/GenBank/DDBJ databases">
        <title>Draft Genome Sequence of a Novel Marine Bacterium Related to the Verrucomicrobia.</title>
        <authorList>
            <person name="Vosseberg J."/>
            <person name="Martijn J."/>
            <person name="Ettema T.J.G."/>
        </authorList>
    </citation>
    <scope>NUCLEOTIDE SEQUENCE [LARGE SCALE GENOMIC DNA]</scope>
    <source>
        <strain evidence="1">TARA_B100001123</strain>
    </source>
</reference>
<accession>A0A2Z4AI41</accession>